<dbReference type="AlphaFoldDB" id="A0A1Y2M2W8"/>
<protein>
    <submittedName>
        <fullName evidence="1">Uncharacterized protein</fullName>
    </submittedName>
</protein>
<evidence type="ECO:0000313" key="2">
    <source>
        <dbReference type="Proteomes" id="UP000193240"/>
    </source>
</evidence>
<dbReference type="InParanoid" id="A0A1Y2M2W8"/>
<reference evidence="1 2" key="1">
    <citation type="journal article" date="2017" name="Genome Announc.">
        <title>Genome sequence of the saprophytic ascomycete Epicoccum nigrum ICMP 19927 strain isolated from New Zealand.</title>
        <authorList>
            <person name="Fokin M."/>
            <person name="Fleetwood D."/>
            <person name="Weir B.S."/>
            <person name="Villas-Boas S.G."/>
        </authorList>
    </citation>
    <scope>NUCLEOTIDE SEQUENCE [LARGE SCALE GENOMIC DNA]</scope>
    <source>
        <strain evidence="1 2">ICMP 19927</strain>
    </source>
</reference>
<gene>
    <name evidence="1" type="ORF">B5807_04810</name>
</gene>
<organism evidence="1 2">
    <name type="scientific">Epicoccum nigrum</name>
    <name type="common">Soil fungus</name>
    <name type="synonym">Epicoccum purpurascens</name>
    <dbReference type="NCBI Taxonomy" id="105696"/>
    <lineage>
        <taxon>Eukaryota</taxon>
        <taxon>Fungi</taxon>
        <taxon>Dikarya</taxon>
        <taxon>Ascomycota</taxon>
        <taxon>Pezizomycotina</taxon>
        <taxon>Dothideomycetes</taxon>
        <taxon>Pleosporomycetidae</taxon>
        <taxon>Pleosporales</taxon>
        <taxon>Pleosporineae</taxon>
        <taxon>Didymellaceae</taxon>
        <taxon>Epicoccum</taxon>
    </lineage>
</organism>
<dbReference type="OMA" id="DRTWPCD"/>
<accession>A0A1Y2M2W8</accession>
<name>A0A1Y2M2W8_EPING</name>
<keyword evidence="2" id="KW-1185">Reference proteome</keyword>
<proteinExistence type="predicted"/>
<evidence type="ECO:0000313" key="1">
    <source>
        <dbReference type="EMBL" id="OSS50381.1"/>
    </source>
</evidence>
<sequence length="228" mass="24953">MSWLHSSCMLYRYVPRATIMPSPTIHYRCDNLTSQVSRMHFFSILTGAAIFALTASAIPLEARQDELKPFEVTGMASSSPPGRPGSTPWRYIRASATDPNSYFLTEGTRNLTIPAGSQGINCEARWYRGESSHGRTWPCDYTENGHWALQVLPGTSDSDSDSASSVSVFKLRFIHAVEPGAPYANTRYEAEASFSAENIVGRCAPSGWCNYALSSAAKPLLAPAMKTL</sequence>
<dbReference type="Proteomes" id="UP000193240">
    <property type="component" value="Unassembled WGS sequence"/>
</dbReference>
<dbReference type="EMBL" id="KZ107842">
    <property type="protein sequence ID" value="OSS50381.1"/>
    <property type="molecule type" value="Genomic_DNA"/>
</dbReference>